<dbReference type="STRING" id="1194083.BN12_160012"/>
<feature type="compositionally biased region" description="Acidic residues" evidence="1">
    <location>
        <begin position="130"/>
        <end position="146"/>
    </location>
</feature>
<keyword evidence="3" id="KW-1185">Reference proteome</keyword>
<evidence type="ECO:0000256" key="1">
    <source>
        <dbReference type="SAM" id="MobiDB-lite"/>
    </source>
</evidence>
<reference evidence="2 3" key="1">
    <citation type="journal article" date="2013" name="ISME J.">
        <title>A metabolic model for members of the genus Tetrasphaera involved in enhanced biological phosphorus removal.</title>
        <authorList>
            <person name="Kristiansen R."/>
            <person name="Nguyen H.T.T."/>
            <person name="Saunders A.M."/>
            <person name="Nielsen J.L."/>
            <person name="Wimmer R."/>
            <person name="Le V.Q."/>
            <person name="McIlroy S.J."/>
            <person name="Petrovski S."/>
            <person name="Seviour R.J."/>
            <person name="Calteau A."/>
            <person name="Nielsen K.L."/>
            <person name="Nielsen P.H."/>
        </authorList>
    </citation>
    <scope>NUCLEOTIDE SEQUENCE [LARGE SCALE GENOMIC DNA]</scope>
    <source>
        <strain evidence="2 3">T1-X7</strain>
    </source>
</reference>
<dbReference type="AlphaFoldDB" id="A0A077LW40"/>
<name>A0A077LW40_9MICO</name>
<accession>A0A077LW40</accession>
<evidence type="ECO:0000313" key="2">
    <source>
        <dbReference type="EMBL" id="CCH77037.1"/>
    </source>
</evidence>
<evidence type="ECO:0000313" key="3">
    <source>
        <dbReference type="Proteomes" id="UP000035721"/>
    </source>
</evidence>
<dbReference type="Proteomes" id="UP000035721">
    <property type="component" value="Unassembled WGS sequence"/>
</dbReference>
<sequence>MDTQQLRETLRSAVSAGDGPVLVATLTTMGWPEHVLQVVGDGLREAVERRVEGAEQLAHRCVSRLRERDWEGDEDLAEAIEGALGLGAPSPLQPLPVDLDDVGDILGSNPVEGGGRIDLRTGEVWHESPFDDAFDDDDDEDEDGNPDDTLWVEGRGSRAAYRDMEVFIDTVADPVMADRLSIAIDGPGAFRRFRSVISRDDGVAAQWRAFSDERTRGRARAWLAAEGIAPVREAPATP</sequence>
<dbReference type="OrthoDB" id="9816539at2"/>
<protein>
    <submittedName>
        <fullName evidence="2">Uncharacterized protein</fullName>
    </submittedName>
</protein>
<organism evidence="2 3">
    <name type="scientific">Nostocoides japonicum T1-X7</name>
    <dbReference type="NCBI Taxonomy" id="1194083"/>
    <lineage>
        <taxon>Bacteria</taxon>
        <taxon>Bacillati</taxon>
        <taxon>Actinomycetota</taxon>
        <taxon>Actinomycetes</taxon>
        <taxon>Micrococcales</taxon>
        <taxon>Intrasporangiaceae</taxon>
        <taxon>Nostocoides</taxon>
    </lineage>
</organism>
<gene>
    <name evidence="2" type="ORF">BN12_160012</name>
</gene>
<proteinExistence type="predicted"/>
<feature type="region of interest" description="Disordered" evidence="1">
    <location>
        <begin position="128"/>
        <end position="152"/>
    </location>
</feature>
<comment type="caution">
    <text evidence="2">The sequence shown here is derived from an EMBL/GenBank/DDBJ whole genome shotgun (WGS) entry which is preliminary data.</text>
</comment>
<dbReference type="RefSeq" id="WP_048550145.1">
    <property type="nucleotide sequence ID" value="NZ_HF570958.1"/>
</dbReference>
<dbReference type="EMBL" id="CAJB01000068">
    <property type="protein sequence ID" value="CCH77037.1"/>
    <property type="molecule type" value="Genomic_DNA"/>
</dbReference>